<protein>
    <submittedName>
        <fullName evidence="7">ABC transporter ATP-binding protein</fullName>
    </submittedName>
</protein>
<feature type="domain" description="ABC transporter" evidence="6">
    <location>
        <begin position="55"/>
        <end position="307"/>
    </location>
</feature>
<dbReference type="PROSITE" id="PS50893">
    <property type="entry name" value="ABC_TRANSPORTER_2"/>
    <property type="match status" value="1"/>
</dbReference>
<dbReference type="SMART" id="SM00382">
    <property type="entry name" value="AAA"/>
    <property type="match status" value="1"/>
</dbReference>
<dbReference type="RefSeq" id="WP_377551773.1">
    <property type="nucleotide sequence ID" value="NZ_JBHSBN010000029.1"/>
</dbReference>
<reference evidence="8" key="1">
    <citation type="journal article" date="2019" name="Int. J. Syst. Evol. Microbiol.">
        <title>The Global Catalogue of Microorganisms (GCM) 10K type strain sequencing project: providing services to taxonomists for standard genome sequencing and annotation.</title>
        <authorList>
            <consortium name="The Broad Institute Genomics Platform"/>
            <consortium name="The Broad Institute Genome Sequencing Center for Infectious Disease"/>
            <person name="Wu L."/>
            <person name="Ma J."/>
        </authorList>
    </citation>
    <scope>NUCLEOTIDE SEQUENCE [LARGE SCALE GENOMIC DNA]</scope>
    <source>
        <strain evidence="8">2902at01</strain>
    </source>
</reference>
<dbReference type="SUPFAM" id="SSF52540">
    <property type="entry name" value="P-loop containing nucleoside triphosphate hydrolases"/>
    <property type="match status" value="1"/>
</dbReference>
<dbReference type="PANTHER" id="PTHR43776">
    <property type="entry name" value="TRANSPORT ATP-BINDING PROTEIN"/>
    <property type="match status" value="1"/>
</dbReference>
<evidence type="ECO:0000259" key="6">
    <source>
        <dbReference type="PROSITE" id="PS50893"/>
    </source>
</evidence>
<keyword evidence="4 7" id="KW-0067">ATP-binding</keyword>
<name>A0ABV8KVF3_9ACTN</name>
<keyword evidence="3" id="KW-0547">Nucleotide-binding</keyword>
<dbReference type="CDD" id="cd03257">
    <property type="entry name" value="ABC_NikE_OppD_transporters"/>
    <property type="match status" value="1"/>
</dbReference>
<dbReference type="PROSITE" id="PS00211">
    <property type="entry name" value="ABC_TRANSPORTER_1"/>
    <property type="match status" value="1"/>
</dbReference>
<dbReference type="InterPro" id="IPR050319">
    <property type="entry name" value="ABC_transp_ATP-bind"/>
</dbReference>
<evidence type="ECO:0000256" key="5">
    <source>
        <dbReference type="SAM" id="MobiDB-lite"/>
    </source>
</evidence>
<dbReference type="InterPro" id="IPR027417">
    <property type="entry name" value="P-loop_NTPase"/>
</dbReference>
<dbReference type="InterPro" id="IPR013563">
    <property type="entry name" value="Oligopep_ABC_C"/>
</dbReference>
<dbReference type="Pfam" id="PF08352">
    <property type="entry name" value="oligo_HPY"/>
    <property type="match status" value="1"/>
</dbReference>
<comment type="similarity">
    <text evidence="1">Belongs to the ABC transporter superfamily.</text>
</comment>
<evidence type="ECO:0000256" key="1">
    <source>
        <dbReference type="ARBA" id="ARBA00005417"/>
    </source>
</evidence>
<proteinExistence type="inferred from homology"/>
<dbReference type="InterPro" id="IPR003593">
    <property type="entry name" value="AAA+_ATPase"/>
</dbReference>
<sequence length="411" mass="44307">MSDPNEKNVTEPTDTPMAETASTAETGPTPTVPAQGGGTPSGPTRAGDADRAPLIELRDLKVHFPIKSGLLFDRTVGYVYAVDGVSLSIRSGETYGLVGESGCGKSTLGRGLLRLVEPTDGEIVFDGTDLRALKGEQMRQARRRMQMIFQDPLSSLDPRQSVESLLVEGLKAHGLADDKAEVRKTLRDTLAAVGLPASALSKYPHEFSGGQRQRIGIARALVLNPELIVADEPVSALDVSIQAQVLNLMEDLQNERGLTYLIIAHDLAVVRHIADTVGVMYLGGLVEEASSEDIYREPMHPYTKALMSAVPVPDPTVEDRRERILLAGDLPSPANPPSGCRFHTRCPWAQPTRCANERPQLREVVGGHRVACHFAEEIADGRLRPHEVEAELVRPDDGAAPGAPGELIPTP</sequence>
<feature type="region of interest" description="Disordered" evidence="5">
    <location>
        <begin position="392"/>
        <end position="411"/>
    </location>
</feature>
<dbReference type="EMBL" id="JBHSBN010000029">
    <property type="protein sequence ID" value="MFC4109847.1"/>
    <property type="molecule type" value="Genomic_DNA"/>
</dbReference>
<feature type="region of interest" description="Disordered" evidence="5">
    <location>
        <begin position="1"/>
        <end position="49"/>
    </location>
</feature>
<dbReference type="PANTHER" id="PTHR43776:SF7">
    <property type="entry name" value="D,D-DIPEPTIDE TRANSPORT ATP-BINDING PROTEIN DDPF-RELATED"/>
    <property type="match status" value="1"/>
</dbReference>
<evidence type="ECO:0000256" key="2">
    <source>
        <dbReference type="ARBA" id="ARBA00022448"/>
    </source>
</evidence>
<dbReference type="Pfam" id="PF00005">
    <property type="entry name" value="ABC_tran"/>
    <property type="match status" value="1"/>
</dbReference>
<evidence type="ECO:0000256" key="4">
    <source>
        <dbReference type="ARBA" id="ARBA00022840"/>
    </source>
</evidence>
<keyword evidence="2" id="KW-0813">Transport</keyword>
<accession>A0ABV8KVF3</accession>
<keyword evidence="8" id="KW-1185">Reference proteome</keyword>
<feature type="compositionally biased region" description="Polar residues" evidence="5">
    <location>
        <begin position="20"/>
        <end position="29"/>
    </location>
</feature>
<evidence type="ECO:0000313" key="7">
    <source>
        <dbReference type="EMBL" id="MFC4109847.1"/>
    </source>
</evidence>
<dbReference type="NCBIfam" id="TIGR01727">
    <property type="entry name" value="oligo_HPY"/>
    <property type="match status" value="1"/>
</dbReference>
<gene>
    <name evidence="7" type="ORF">ACFOX0_28440</name>
</gene>
<dbReference type="Proteomes" id="UP001595868">
    <property type="component" value="Unassembled WGS sequence"/>
</dbReference>
<dbReference type="GO" id="GO:0005524">
    <property type="term" value="F:ATP binding"/>
    <property type="evidence" value="ECO:0007669"/>
    <property type="project" value="UniProtKB-KW"/>
</dbReference>
<dbReference type="InterPro" id="IPR003439">
    <property type="entry name" value="ABC_transporter-like_ATP-bd"/>
</dbReference>
<comment type="caution">
    <text evidence="7">The sequence shown here is derived from an EMBL/GenBank/DDBJ whole genome shotgun (WGS) entry which is preliminary data.</text>
</comment>
<evidence type="ECO:0000256" key="3">
    <source>
        <dbReference type="ARBA" id="ARBA00022741"/>
    </source>
</evidence>
<evidence type="ECO:0000313" key="8">
    <source>
        <dbReference type="Proteomes" id="UP001595868"/>
    </source>
</evidence>
<dbReference type="Gene3D" id="3.40.50.300">
    <property type="entry name" value="P-loop containing nucleotide triphosphate hydrolases"/>
    <property type="match status" value="1"/>
</dbReference>
<dbReference type="InterPro" id="IPR017871">
    <property type="entry name" value="ABC_transporter-like_CS"/>
</dbReference>
<organism evidence="7 8">
    <name type="scientific">Micromonospora zhanjiangensis</name>
    <dbReference type="NCBI Taxonomy" id="1522057"/>
    <lineage>
        <taxon>Bacteria</taxon>
        <taxon>Bacillati</taxon>
        <taxon>Actinomycetota</taxon>
        <taxon>Actinomycetes</taxon>
        <taxon>Micromonosporales</taxon>
        <taxon>Micromonosporaceae</taxon>
        <taxon>Micromonospora</taxon>
    </lineage>
</organism>